<dbReference type="InterPro" id="IPR001434">
    <property type="entry name" value="OmcB-like_DUF11"/>
</dbReference>
<name>A0ABS0XQ12_9SPHN</name>
<feature type="signal peptide" evidence="1">
    <location>
        <begin position="1"/>
        <end position="24"/>
    </location>
</feature>
<feature type="chain" id="PRO_5045126448" evidence="1">
    <location>
        <begin position="25"/>
        <end position="1659"/>
    </location>
</feature>
<dbReference type="RefSeq" id="WP_199037509.1">
    <property type="nucleotide sequence ID" value="NZ_JAELXS010000005.1"/>
</dbReference>
<dbReference type="EMBL" id="JAELXS010000005">
    <property type="protein sequence ID" value="MBJ6122102.1"/>
    <property type="molecule type" value="Genomic_DNA"/>
</dbReference>
<keyword evidence="4" id="KW-1185">Reference proteome</keyword>
<evidence type="ECO:0000259" key="2">
    <source>
        <dbReference type="Pfam" id="PF01345"/>
    </source>
</evidence>
<sequence>MPTPRLFTRLGALLLGLAAIAAGAQTTRVENTATLSFTTDAGVQTVASNTVTLDAARKKRPTTLGFYLPPPGYELTGMKCETTPRRVFTPAPIDAATFAGSKKIASADIYADVILVLDDQGDNLDPTTRETQYITATIGKITVRLPLLETAPDSGIFAGGVPATATGKHPDLVPCDARGQRGERLTLSFGENDNSFSSSYSLLIDPAGFVFDSANGRMVDGAIVSLVDANGNPAMVYGDDGVSLYPSTVTSGETVTDASGRVYPGRPGRYRFPLTLPGVYFLKIQPPGDYTAPSVVPLATLQTLKDPSGGPFILNDASFLRSLTLSTPDPFYADIPLDRPGDAQLLLTKTASVRDAAPGDIVQYRLQLANRGTTGARGLHVTDYLPEGLRYRRGSARGGDEPVVSADGRTLDFTIDTLAPSATTQLTYVVTIAPGAPTGEALNRARVAGDGVFSNEAAASVRLRPLLFTDALTVIGRVTEGNCGDPVDKRKGVAGVRLMLEDGTFVVTDRDGLYHFEGVPAGRHVVQLDTASIPDSHEAVACDNDTRQAGSAISRFVEGQGGLMKRVDFQLKPTGRATRAIDTLPIVADDDAVAAGLRDWTVGLTAGTDWLFPALDHNPRAPVQRVVVKHGLDERVALTVNGERTDPLAFDGTDKGAAAAVSRWSGLPLRAGDNLLAATILAPDGRIVKTLERTVHYAGAGVRATIDPARSRLIADGLTRPLIAVRVTDKDGRPVRAGASVPFRIDQPYRAATEATLEQNRQLAGRDRTEITAQVVGDDGYAFLALQPTTQAGAVHAVVTLTDDRQARTSDIRTWLAAPARDWMVMGFGAGSIGYDTLKTRASALPRADRGKMVSDGQLALYAKGRIKGSWLLTLAYDSDRRYDPDRGLLGTIDPDRYYTVYGDGTVQGYDAATRRKLYLRLERREFYALFGDFETGFTDTQLTRYSRTLNGVKAAYEGRNLRATGFAAEVDTRYARDEIQGNGLSGPYRLSQRGIVPNTDKLRLETRDRFRSERIVETRQLTRHIDYDIDLSLGTIRFREPILSRDAGLNPNFIVAEYEVDSGRLNQLAAAARVAGRTANGRIEVGASVIRDETADAATIAGADVKAKIGRGTELRGEVAGGGRGGLGDGIAYLAEAEHHGPGLDLLLYARQQDENFGVGQQNLVEAGTRKLGLDTRIRLTERLSLTGTGWYQQQLIGAGERIAGEAKLEYRRATGTVFGGVQVAADRGLDGRDRNSLLLTLGGTQAIGDRLTLSGQTQVAPGGDKASVDFPIRHQLTAAWRVKPGIRLLAGYEIAQGSDFTANTAQVGFDIAPWRGGKLMSTLNQQAIGENGARTYAQYGLSQSLPLGRHWTVDATVDASNTVKGSIPVGGVVNAFQPVASGGFLSTTQVNGDYIALTLGATYRAARWSWNGRIERRDADAEKRWGITSNVLRSLGEGSTIASGLRAYRLTDRRGATAESATADVALALRPLDSRWSILERLVFRHERADTGFTDANGLGVPAYGNGAQVTTRAVNNMAVNYRTGPEGAGHGTEATLYYGAKYVRGRFADDVYTGFIDATGFELRQDVGQRFDIGVQASIQHAWSGRDAWAWSGGPSVGVSPAGNVWLTAGYNVAGYRDRDFEADRYSRQGPYVTVRVKFDQQTLRDAARRLTAIGR</sequence>
<evidence type="ECO:0000313" key="3">
    <source>
        <dbReference type="EMBL" id="MBJ6122102.1"/>
    </source>
</evidence>
<keyword evidence="1" id="KW-0732">Signal</keyword>
<dbReference type="InterPro" id="IPR047589">
    <property type="entry name" value="DUF11_rpt"/>
</dbReference>
<reference evidence="4" key="1">
    <citation type="submission" date="2020-12" db="EMBL/GenBank/DDBJ databases">
        <title>Hymenobacter sp.</title>
        <authorList>
            <person name="Kim M.K."/>
        </authorList>
    </citation>
    <scope>NUCLEOTIDE SEQUENCE [LARGE SCALE GENOMIC DNA]</scope>
    <source>
        <strain evidence="4">BT553</strain>
    </source>
</reference>
<accession>A0ABS0XQ12</accession>
<organism evidence="3 4">
    <name type="scientific">Sphingomonas mollis</name>
    <dbReference type="NCBI Taxonomy" id="2795726"/>
    <lineage>
        <taxon>Bacteria</taxon>
        <taxon>Pseudomonadati</taxon>
        <taxon>Pseudomonadota</taxon>
        <taxon>Alphaproteobacteria</taxon>
        <taxon>Sphingomonadales</taxon>
        <taxon>Sphingomonadaceae</taxon>
        <taxon>Sphingomonas</taxon>
    </lineage>
</organism>
<evidence type="ECO:0000256" key="1">
    <source>
        <dbReference type="SAM" id="SignalP"/>
    </source>
</evidence>
<dbReference type="Pfam" id="PF01345">
    <property type="entry name" value="DUF11"/>
    <property type="match status" value="1"/>
</dbReference>
<dbReference type="SUPFAM" id="SSF49464">
    <property type="entry name" value="Carboxypeptidase regulatory domain-like"/>
    <property type="match status" value="1"/>
</dbReference>
<proteinExistence type="predicted"/>
<protein>
    <submittedName>
        <fullName evidence="3">DUF11 domain-containing protein</fullName>
    </submittedName>
</protein>
<dbReference type="NCBIfam" id="TIGR01451">
    <property type="entry name" value="B_ant_repeat"/>
    <property type="match status" value="1"/>
</dbReference>
<comment type="caution">
    <text evidence="3">The sequence shown here is derived from an EMBL/GenBank/DDBJ whole genome shotgun (WGS) entry which is preliminary data.</text>
</comment>
<feature type="domain" description="DUF11" evidence="2">
    <location>
        <begin position="345"/>
        <end position="457"/>
    </location>
</feature>
<evidence type="ECO:0000313" key="4">
    <source>
        <dbReference type="Proteomes" id="UP000640426"/>
    </source>
</evidence>
<gene>
    <name evidence="3" type="ORF">JAO74_09890</name>
</gene>
<dbReference type="Proteomes" id="UP000640426">
    <property type="component" value="Unassembled WGS sequence"/>
</dbReference>
<dbReference type="InterPro" id="IPR008969">
    <property type="entry name" value="CarboxyPept-like_regulatory"/>
</dbReference>